<keyword evidence="9 13" id="KW-1133">Transmembrane helix</keyword>
<dbReference type="PANTHER" id="PTHR28012:SF1">
    <property type="entry name" value="NUCLEAR FUSION PROTEIN KAR5"/>
    <property type="match status" value="1"/>
</dbReference>
<evidence type="ECO:0000256" key="11">
    <source>
        <dbReference type="ARBA" id="ARBA00023180"/>
    </source>
</evidence>
<dbReference type="EMBL" id="JBEFKJ010000008">
    <property type="protein sequence ID" value="KAL2044743.1"/>
    <property type="molecule type" value="Genomic_DNA"/>
</dbReference>
<evidence type="ECO:0000256" key="3">
    <source>
        <dbReference type="ARBA" id="ARBA00004586"/>
    </source>
</evidence>
<evidence type="ECO:0000256" key="4">
    <source>
        <dbReference type="ARBA" id="ARBA00010473"/>
    </source>
</evidence>
<comment type="function">
    <text evidence="1">Required for nuclear membrane fusion during karyogamy.</text>
</comment>
<evidence type="ECO:0000256" key="6">
    <source>
        <dbReference type="ARBA" id="ARBA00022692"/>
    </source>
</evidence>
<keyword evidence="11" id="KW-0325">Glycoprotein</keyword>
<evidence type="ECO:0000256" key="5">
    <source>
        <dbReference type="ARBA" id="ARBA00022459"/>
    </source>
</evidence>
<feature type="transmembrane region" description="Helical" evidence="13">
    <location>
        <begin position="498"/>
        <end position="518"/>
    </location>
</feature>
<keyword evidence="8" id="KW-0256">Endoplasmic reticulum</keyword>
<dbReference type="Proteomes" id="UP001590950">
    <property type="component" value="Unassembled WGS sequence"/>
</dbReference>
<evidence type="ECO:0000256" key="9">
    <source>
        <dbReference type="ARBA" id="ARBA00022989"/>
    </source>
</evidence>
<keyword evidence="5" id="KW-0415">Karyogamy</keyword>
<feature type="transmembrane region" description="Helical" evidence="13">
    <location>
        <begin position="538"/>
        <end position="561"/>
    </location>
</feature>
<keyword evidence="7" id="KW-0732">Signal</keyword>
<comment type="subcellular location">
    <subcellularLocation>
        <location evidence="3">Endoplasmic reticulum membrane</location>
    </subcellularLocation>
    <subcellularLocation>
        <location evidence="2">Nucleus membrane</location>
    </subcellularLocation>
</comment>
<comment type="caution">
    <text evidence="14">The sequence shown here is derived from an EMBL/GenBank/DDBJ whole genome shotgun (WGS) entry which is preliminary data.</text>
</comment>
<evidence type="ECO:0000256" key="7">
    <source>
        <dbReference type="ARBA" id="ARBA00022729"/>
    </source>
</evidence>
<keyword evidence="6 13" id="KW-0812">Transmembrane</keyword>
<evidence type="ECO:0000256" key="12">
    <source>
        <dbReference type="ARBA" id="ARBA00023242"/>
    </source>
</evidence>
<evidence type="ECO:0000313" key="14">
    <source>
        <dbReference type="EMBL" id="KAL2044743.1"/>
    </source>
</evidence>
<evidence type="ECO:0000256" key="13">
    <source>
        <dbReference type="SAM" id="Phobius"/>
    </source>
</evidence>
<dbReference type="PANTHER" id="PTHR28012">
    <property type="entry name" value="NUCLEAR FUSION PROTEIN KAR5"/>
    <property type="match status" value="1"/>
</dbReference>
<protein>
    <recommendedName>
        <fullName evidence="16">Nuclear fusion protein KAR5</fullName>
    </recommendedName>
</protein>
<name>A0ABR4AG15_9LECA</name>
<keyword evidence="12" id="KW-0539">Nucleus</keyword>
<evidence type="ECO:0000313" key="15">
    <source>
        <dbReference type="Proteomes" id="UP001590950"/>
    </source>
</evidence>
<evidence type="ECO:0000256" key="1">
    <source>
        <dbReference type="ARBA" id="ARBA00003389"/>
    </source>
</evidence>
<evidence type="ECO:0000256" key="10">
    <source>
        <dbReference type="ARBA" id="ARBA00023136"/>
    </source>
</evidence>
<feature type="transmembrane region" description="Helical" evidence="13">
    <location>
        <begin position="474"/>
        <end position="491"/>
    </location>
</feature>
<evidence type="ECO:0000256" key="8">
    <source>
        <dbReference type="ARBA" id="ARBA00022824"/>
    </source>
</evidence>
<dbReference type="InterPro" id="IPR007292">
    <property type="entry name" value="Nuclear_fusion_Kar5"/>
</dbReference>
<reference evidence="14 15" key="1">
    <citation type="submission" date="2024-09" db="EMBL/GenBank/DDBJ databases">
        <title>Rethinking Asexuality: The Enigmatic Case of Functional Sexual Genes in Lepraria (Stereocaulaceae).</title>
        <authorList>
            <person name="Doellman M."/>
            <person name="Sun Y."/>
            <person name="Barcenas-Pena A."/>
            <person name="Lumbsch H.T."/>
            <person name="Grewe F."/>
        </authorList>
    </citation>
    <scope>NUCLEOTIDE SEQUENCE [LARGE SCALE GENOMIC DNA]</scope>
    <source>
        <strain evidence="14 15">Mercado 3170</strain>
    </source>
</reference>
<keyword evidence="10 13" id="KW-0472">Membrane</keyword>
<sequence>MVATLLVGCRLATVVYILLVDHSATAFRFTSSKIRDDSTEDLRQRGHNVDLAARIRPLPDDQRGIYTQALQLLSSMQASPSCNRLAASTLLDSCHSIDGSRQDAETSFEDVKSIYAAQLAMCEIVSAESAIPQPCGALAPALDSKRHKAVSVKNVRKIQLSQCLQALESRPQWWTSYSNSRQNAVVMCQAARADIEKDELVKLHKSMIETNADANSALARATDQANTALMQLQDEFALAKQDFQNQLLQDLDISTAKAQSFIERLMKSMDTAVRLSMGKVTSATEDIEANTARLSQNVHTANADTIDLQKNVGKIFQQVVEGGAELAAIQTQHSDHAQEMAIELQGSLQNMREQEIGAMLALFHGIHNQIQSSNELVTSLHTKQNALDERLLGLDRAFAGFESRVETFHAAQTRQAEVQARLHNEMQIEMQVTRGLLDNITSSAASLHATIKTTSALLGQFSSLIGNLGSVTSWVWPVTSTFVVLFVLYQISPGFAGYVLGGIVTFTILKSHGAFELWHSIPSNAHFAHAALQANVHLLPLVIGGIVLFVVLATASFYRFTDIPKILRPRKLDISSDLPYLDMEKLDCKHRPSLL</sequence>
<evidence type="ECO:0000256" key="2">
    <source>
        <dbReference type="ARBA" id="ARBA00004126"/>
    </source>
</evidence>
<accession>A0ABR4AG15</accession>
<gene>
    <name evidence="14" type="ORF">N7G274_002518</name>
</gene>
<organism evidence="14 15">
    <name type="scientific">Stereocaulon virgatum</name>
    <dbReference type="NCBI Taxonomy" id="373712"/>
    <lineage>
        <taxon>Eukaryota</taxon>
        <taxon>Fungi</taxon>
        <taxon>Dikarya</taxon>
        <taxon>Ascomycota</taxon>
        <taxon>Pezizomycotina</taxon>
        <taxon>Lecanoromycetes</taxon>
        <taxon>OSLEUM clade</taxon>
        <taxon>Lecanoromycetidae</taxon>
        <taxon>Lecanorales</taxon>
        <taxon>Lecanorineae</taxon>
        <taxon>Stereocaulaceae</taxon>
        <taxon>Stereocaulon</taxon>
    </lineage>
</organism>
<evidence type="ECO:0008006" key="16">
    <source>
        <dbReference type="Google" id="ProtNLM"/>
    </source>
</evidence>
<proteinExistence type="inferred from homology"/>
<comment type="similarity">
    <text evidence="4">Belongs to the KAR5 family.</text>
</comment>
<keyword evidence="15" id="KW-1185">Reference proteome</keyword>